<proteinExistence type="predicted"/>
<dbReference type="InterPro" id="IPR055308">
    <property type="entry name" value="TEX47-like"/>
</dbReference>
<dbReference type="EnsemblProtists" id="PYU1_T009686">
    <property type="protein sequence ID" value="PYU1_T009686"/>
    <property type="gene ID" value="PYU1_G009668"/>
</dbReference>
<dbReference type="eggNOG" id="ENOG502S2IG">
    <property type="taxonomic scope" value="Eukaryota"/>
</dbReference>
<keyword evidence="3" id="KW-1185">Reference proteome</keyword>
<reference evidence="2" key="3">
    <citation type="submission" date="2015-02" db="UniProtKB">
        <authorList>
            <consortium name="EnsemblProtists"/>
        </authorList>
    </citation>
    <scope>IDENTIFICATION</scope>
    <source>
        <strain evidence="2">DAOM BR144</strain>
    </source>
</reference>
<feature type="region of interest" description="Disordered" evidence="1">
    <location>
        <begin position="1"/>
        <end position="66"/>
    </location>
</feature>
<dbReference type="VEuPathDB" id="FungiDB:PYU1_G009668"/>
<dbReference type="Proteomes" id="UP000019132">
    <property type="component" value="Unassembled WGS sequence"/>
</dbReference>
<feature type="compositionally biased region" description="Low complexity" evidence="1">
    <location>
        <begin position="54"/>
        <end position="66"/>
    </location>
</feature>
<feature type="compositionally biased region" description="Polar residues" evidence="1">
    <location>
        <begin position="1"/>
        <end position="13"/>
    </location>
</feature>
<accession>K3WXI8</accession>
<dbReference type="HOGENOM" id="CLU_064853_0_0_1"/>
<sequence length="353" mass="38962">MRQASQRTFARSGTTRDSESSRSLTVQESRRRLGPSTHNDATPSSLTENESYGAAASSPSPANHNNKSALFDKLELLGPSLLEVLTLVEPPQPRAQQELDDNQLQQQAGEDTLQGGVIGDPSSNNIGSNGDQTQFQVDSTVKFDPCVSRSAILGKIADASVDNSRETQEYFAKILDKLHVDATGLVLLQESTILIFLETTADQFLVLCRQLLQQRIIDAASLRVLASCDDNAERILQGLYFKKVVVTRQGGNDANGSGEWTDDSLHPLAVDTFLNLIKFAKKIGPMTPAEIRKTLTNLSNSDQMCLPSNDLLLSLLDREEFMGLDEFLYVFDSPIEIELESERVWPVHPLIHY</sequence>
<dbReference type="Pfam" id="PF24787">
    <property type="entry name" value="TEX47"/>
    <property type="match status" value="1"/>
</dbReference>
<dbReference type="AlphaFoldDB" id="K3WXI8"/>
<reference evidence="3" key="2">
    <citation type="submission" date="2010-04" db="EMBL/GenBank/DDBJ databases">
        <authorList>
            <person name="Buell R."/>
            <person name="Hamilton J."/>
            <person name="Hostetler J."/>
        </authorList>
    </citation>
    <scope>NUCLEOTIDE SEQUENCE [LARGE SCALE GENOMIC DNA]</scope>
    <source>
        <strain evidence="3">DAOM:BR144</strain>
    </source>
</reference>
<protein>
    <submittedName>
        <fullName evidence="2">Uncharacterized protein</fullName>
    </submittedName>
</protein>
<evidence type="ECO:0000313" key="2">
    <source>
        <dbReference type="EnsemblProtists" id="PYU1_T009686"/>
    </source>
</evidence>
<dbReference type="EMBL" id="GL376615">
    <property type="status" value="NOT_ANNOTATED_CDS"/>
    <property type="molecule type" value="Genomic_DNA"/>
</dbReference>
<dbReference type="PANTHER" id="PTHR34035:SF1">
    <property type="entry name" value="TESTIS-EXPRESSED PROTEIN 47"/>
    <property type="match status" value="1"/>
</dbReference>
<dbReference type="OMA" id="LSKIQCE"/>
<dbReference type="PANTHER" id="PTHR34035">
    <property type="entry name" value="TESTIS-EXPRESSED PROTEIN 47"/>
    <property type="match status" value="1"/>
</dbReference>
<reference evidence="3" key="1">
    <citation type="journal article" date="2010" name="Genome Biol.">
        <title>Genome sequence of the necrotrophic plant pathogen Pythium ultimum reveals original pathogenicity mechanisms and effector repertoire.</title>
        <authorList>
            <person name="Levesque C.A."/>
            <person name="Brouwer H."/>
            <person name="Cano L."/>
            <person name="Hamilton J.P."/>
            <person name="Holt C."/>
            <person name="Huitema E."/>
            <person name="Raffaele S."/>
            <person name="Robideau G.P."/>
            <person name="Thines M."/>
            <person name="Win J."/>
            <person name="Zerillo M.M."/>
            <person name="Beakes G.W."/>
            <person name="Boore J.L."/>
            <person name="Busam D."/>
            <person name="Dumas B."/>
            <person name="Ferriera S."/>
            <person name="Fuerstenberg S.I."/>
            <person name="Gachon C.M."/>
            <person name="Gaulin E."/>
            <person name="Govers F."/>
            <person name="Grenville-Briggs L."/>
            <person name="Horner N."/>
            <person name="Hostetler J."/>
            <person name="Jiang R.H."/>
            <person name="Johnson J."/>
            <person name="Krajaejun T."/>
            <person name="Lin H."/>
            <person name="Meijer H.J."/>
            <person name="Moore B."/>
            <person name="Morris P."/>
            <person name="Phuntmart V."/>
            <person name="Puiu D."/>
            <person name="Shetty J."/>
            <person name="Stajich J.E."/>
            <person name="Tripathy S."/>
            <person name="Wawra S."/>
            <person name="van West P."/>
            <person name="Whitty B.R."/>
            <person name="Coutinho P.M."/>
            <person name="Henrissat B."/>
            <person name="Martin F."/>
            <person name="Thomas P.D."/>
            <person name="Tyler B.M."/>
            <person name="De Vries R.P."/>
            <person name="Kamoun S."/>
            <person name="Yandell M."/>
            <person name="Tisserat N."/>
            <person name="Buell C.R."/>
        </authorList>
    </citation>
    <scope>NUCLEOTIDE SEQUENCE</scope>
    <source>
        <strain evidence="3">DAOM:BR144</strain>
    </source>
</reference>
<organism evidence="2 3">
    <name type="scientific">Globisporangium ultimum (strain ATCC 200006 / CBS 805.95 / DAOM BR144)</name>
    <name type="common">Pythium ultimum</name>
    <dbReference type="NCBI Taxonomy" id="431595"/>
    <lineage>
        <taxon>Eukaryota</taxon>
        <taxon>Sar</taxon>
        <taxon>Stramenopiles</taxon>
        <taxon>Oomycota</taxon>
        <taxon>Peronosporomycetes</taxon>
        <taxon>Pythiales</taxon>
        <taxon>Pythiaceae</taxon>
        <taxon>Globisporangium</taxon>
    </lineage>
</organism>
<evidence type="ECO:0000313" key="3">
    <source>
        <dbReference type="Proteomes" id="UP000019132"/>
    </source>
</evidence>
<dbReference type="InParanoid" id="K3WXI8"/>
<evidence type="ECO:0000256" key="1">
    <source>
        <dbReference type="SAM" id="MobiDB-lite"/>
    </source>
</evidence>
<name>K3WXI8_GLOUD</name>
<feature type="compositionally biased region" description="Polar residues" evidence="1">
    <location>
        <begin position="36"/>
        <end position="50"/>
    </location>
</feature>